<keyword evidence="3" id="KW-0067">ATP-binding</keyword>
<evidence type="ECO:0000256" key="1">
    <source>
        <dbReference type="ARBA" id="ARBA00006611"/>
    </source>
</evidence>
<proteinExistence type="inferred from homology"/>
<dbReference type="SUPFAM" id="SSF160246">
    <property type="entry name" value="EspE N-terminal domain-like"/>
    <property type="match status" value="1"/>
</dbReference>
<accession>A0A1G8YCX7</accession>
<dbReference type="STRING" id="658219.SAMN05216212_1436"/>
<evidence type="ECO:0000256" key="3">
    <source>
        <dbReference type="ARBA" id="ARBA00022840"/>
    </source>
</evidence>
<dbReference type="OrthoDB" id="9804785at2"/>
<dbReference type="InterPro" id="IPR003593">
    <property type="entry name" value="AAA+_ATPase"/>
</dbReference>
<dbReference type="Gene3D" id="3.30.300.160">
    <property type="entry name" value="Type II secretion system, protein E, N-terminal domain"/>
    <property type="match status" value="1"/>
</dbReference>
<dbReference type="GO" id="GO:0016887">
    <property type="term" value="F:ATP hydrolysis activity"/>
    <property type="evidence" value="ECO:0007669"/>
    <property type="project" value="TreeGrafter"/>
</dbReference>
<evidence type="ECO:0000259" key="4">
    <source>
        <dbReference type="PROSITE" id="PS00662"/>
    </source>
</evidence>
<evidence type="ECO:0000256" key="2">
    <source>
        <dbReference type="ARBA" id="ARBA00022741"/>
    </source>
</evidence>
<dbReference type="RefSeq" id="WP_091510701.1">
    <property type="nucleotide sequence ID" value="NZ_FNFH01000002.1"/>
</dbReference>
<dbReference type="GO" id="GO:0005886">
    <property type="term" value="C:plasma membrane"/>
    <property type="evidence" value="ECO:0007669"/>
    <property type="project" value="TreeGrafter"/>
</dbReference>
<name>A0A1G8YCX7_9GAMM</name>
<dbReference type="Gene3D" id="3.30.450.90">
    <property type="match status" value="1"/>
</dbReference>
<reference evidence="6" key="1">
    <citation type="submission" date="2016-10" db="EMBL/GenBank/DDBJ databases">
        <authorList>
            <person name="Varghese N."/>
            <person name="Submissions S."/>
        </authorList>
    </citation>
    <scope>NUCLEOTIDE SEQUENCE [LARGE SCALE GENOMIC DNA]</scope>
    <source>
        <strain evidence="6">CGMCC 1.10658</strain>
    </source>
</reference>
<dbReference type="AlphaFoldDB" id="A0A1G8YCX7"/>
<organism evidence="5 6">
    <name type="scientific">Microbulbifer yueqingensis</name>
    <dbReference type="NCBI Taxonomy" id="658219"/>
    <lineage>
        <taxon>Bacteria</taxon>
        <taxon>Pseudomonadati</taxon>
        <taxon>Pseudomonadota</taxon>
        <taxon>Gammaproteobacteria</taxon>
        <taxon>Cellvibrionales</taxon>
        <taxon>Microbulbiferaceae</taxon>
        <taxon>Microbulbifer</taxon>
    </lineage>
</organism>
<gene>
    <name evidence="5" type="ORF">SAMN05216212_1436</name>
</gene>
<keyword evidence="2" id="KW-0547">Nucleotide-binding</keyword>
<dbReference type="SMART" id="SM00382">
    <property type="entry name" value="AAA"/>
    <property type="match status" value="1"/>
</dbReference>
<dbReference type="CDD" id="cd01129">
    <property type="entry name" value="PulE-GspE-like"/>
    <property type="match status" value="1"/>
</dbReference>
<dbReference type="InterPro" id="IPR027417">
    <property type="entry name" value="P-loop_NTPase"/>
</dbReference>
<dbReference type="Proteomes" id="UP000199305">
    <property type="component" value="Unassembled WGS sequence"/>
</dbReference>
<dbReference type="InterPro" id="IPR037257">
    <property type="entry name" value="T2SS_E_N_sf"/>
</dbReference>
<keyword evidence="6" id="KW-1185">Reference proteome</keyword>
<dbReference type="InterPro" id="IPR001482">
    <property type="entry name" value="T2SS/T4SS_dom"/>
</dbReference>
<sequence>MASGKVAAVKAADRVLDLRGLLEDLVAQGLVAREDANRLIGTPRSAEQAQMHPLTYIASCELENLRVPGKVLTAGVLADWLAEASGHTLYHIDPLKINVASVTEVMSFQFAKRHQILCVEASQDSLLVATAQPFTSGWEEQLEHTSGRKVRRVVADPADIQRYCVEFYSLANSISGASGLKGSSGSGNFEQLLELGNLKDPEANDQHIVNIVDWLLQHAFDQRASDIHIEPRRELGRIRFRIDGVLHPIHDFPDQVTAAVTSRLKILGRMNVAEKRKPQDGRIKTKRPDGSEVELRLSTLPTAFGEKLVMRIFDPEVLARSYSDLGLGGDDLARWQAMLGRPNGIVLVTGPTGSGKTTTLYTGLKQLATSEVNVSTIEDPIEMVEDNFNQTQVQHSIGLDFAAGIRTLMRQDPDIIMVGEIRDLETAQMAVQAALTGHLVISTLHTNDAPTAVTRLLDLGLPHYLLKSVVIGVMAQRLVRTLCPACKQPDRVSDDDWQALTRPWKAPRPETVYRPEGCLECRNTGYRGRQGIYEILPFSESIQKLVTADCDLQQVRHQAMREGMNSLRLAGARKVAAGITTVAEVLRVAPPPDIAF</sequence>
<dbReference type="SUPFAM" id="SSF52540">
    <property type="entry name" value="P-loop containing nucleoside triphosphate hydrolases"/>
    <property type="match status" value="1"/>
</dbReference>
<dbReference type="PANTHER" id="PTHR30258:SF13">
    <property type="entry name" value="SECRETION PATHWAY ATPASE-RELATED"/>
    <property type="match status" value="1"/>
</dbReference>
<dbReference type="EMBL" id="FNFH01000002">
    <property type="protein sequence ID" value="SDK00284.1"/>
    <property type="molecule type" value="Genomic_DNA"/>
</dbReference>
<comment type="similarity">
    <text evidence="1">Belongs to the GSP E family.</text>
</comment>
<dbReference type="Gene3D" id="3.40.50.300">
    <property type="entry name" value="P-loop containing nucleotide triphosphate hydrolases"/>
    <property type="match status" value="1"/>
</dbReference>
<dbReference type="InterPro" id="IPR007831">
    <property type="entry name" value="T2SS_GspE_N"/>
</dbReference>
<protein>
    <submittedName>
        <fullName evidence="5">General secretion pathway protein E</fullName>
    </submittedName>
</protein>
<dbReference type="PANTHER" id="PTHR30258">
    <property type="entry name" value="TYPE II SECRETION SYSTEM PROTEIN GSPE-RELATED"/>
    <property type="match status" value="1"/>
</dbReference>
<dbReference type="Pfam" id="PF00437">
    <property type="entry name" value="T2SSE"/>
    <property type="match status" value="1"/>
</dbReference>
<evidence type="ECO:0000313" key="5">
    <source>
        <dbReference type="EMBL" id="SDK00284.1"/>
    </source>
</evidence>
<evidence type="ECO:0000313" key="6">
    <source>
        <dbReference type="Proteomes" id="UP000199305"/>
    </source>
</evidence>
<dbReference type="GO" id="GO:0005524">
    <property type="term" value="F:ATP binding"/>
    <property type="evidence" value="ECO:0007669"/>
    <property type="project" value="UniProtKB-KW"/>
</dbReference>
<dbReference type="FunFam" id="3.40.50.300:FF:000398">
    <property type="entry name" value="Type IV pilus assembly ATPase PilB"/>
    <property type="match status" value="1"/>
</dbReference>
<feature type="domain" description="Bacterial type II secretion system protein E" evidence="4">
    <location>
        <begin position="409"/>
        <end position="423"/>
    </location>
</feature>
<dbReference type="PROSITE" id="PS00662">
    <property type="entry name" value="T2SP_E"/>
    <property type="match status" value="1"/>
</dbReference>
<dbReference type="Pfam" id="PF05157">
    <property type="entry name" value="MshEN"/>
    <property type="match status" value="1"/>
</dbReference>